<proteinExistence type="predicted"/>
<accession>A0AAD6ZRC3</accession>
<dbReference type="Proteomes" id="UP001218218">
    <property type="component" value="Unassembled WGS sequence"/>
</dbReference>
<name>A0AAD6ZRC3_9AGAR</name>
<keyword evidence="4" id="KW-1185">Reference proteome</keyword>
<gene>
    <name evidence="3" type="ORF">DFH08DRAFT_877934</name>
</gene>
<keyword evidence="2" id="KW-1133">Transmembrane helix</keyword>
<reference evidence="3" key="1">
    <citation type="submission" date="2023-03" db="EMBL/GenBank/DDBJ databases">
        <title>Massive genome expansion in bonnet fungi (Mycena s.s.) driven by repeated elements and novel gene families across ecological guilds.</title>
        <authorList>
            <consortium name="Lawrence Berkeley National Laboratory"/>
            <person name="Harder C.B."/>
            <person name="Miyauchi S."/>
            <person name="Viragh M."/>
            <person name="Kuo A."/>
            <person name="Thoen E."/>
            <person name="Andreopoulos B."/>
            <person name="Lu D."/>
            <person name="Skrede I."/>
            <person name="Drula E."/>
            <person name="Henrissat B."/>
            <person name="Morin E."/>
            <person name="Kohler A."/>
            <person name="Barry K."/>
            <person name="LaButti K."/>
            <person name="Morin E."/>
            <person name="Salamov A."/>
            <person name="Lipzen A."/>
            <person name="Mereny Z."/>
            <person name="Hegedus B."/>
            <person name="Baldrian P."/>
            <person name="Stursova M."/>
            <person name="Weitz H."/>
            <person name="Taylor A."/>
            <person name="Grigoriev I.V."/>
            <person name="Nagy L.G."/>
            <person name="Martin F."/>
            <person name="Kauserud H."/>
        </authorList>
    </citation>
    <scope>NUCLEOTIDE SEQUENCE</scope>
    <source>
        <strain evidence="3">CBHHK002</strain>
    </source>
</reference>
<evidence type="ECO:0000313" key="4">
    <source>
        <dbReference type="Proteomes" id="UP001218218"/>
    </source>
</evidence>
<organism evidence="3 4">
    <name type="scientific">Mycena albidolilacea</name>
    <dbReference type="NCBI Taxonomy" id="1033008"/>
    <lineage>
        <taxon>Eukaryota</taxon>
        <taxon>Fungi</taxon>
        <taxon>Dikarya</taxon>
        <taxon>Basidiomycota</taxon>
        <taxon>Agaricomycotina</taxon>
        <taxon>Agaricomycetes</taxon>
        <taxon>Agaricomycetidae</taxon>
        <taxon>Agaricales</taxon>
        <taxon>Marasmiineae</taxon>
        <taxon>Mycenaceae</taxon>
        <taxon>Mycena</taxon>
    </lineage>
</organism>
<keyword evidence="2" id="KW-0812">Transmembrane</keyword>
<dbReference type="AlphaFoldDB" id="A0AAD6ZRC3"/>
<dbReference type="EMBL" id="JARIHO010000031">
    <property type="protein sequence ID" value="KAJ7336134.1"/>
    <property type="molecule type" value="Genomic_DNA"/>
</dbReference>
<protein>
    <submittedName>
        <fullName evidence="3">Uncharacterized protein</fullName>
    </submittedName>
</protein>
<feature type="non-terminal residue" evidence="3">
    <location>
        <position position="1"/>
    </location>
</feature>
<feature type="transmembrane region" description="Helical" evidence="2">
    <location>
        <begin position="282"/>
        <end position="301"/>
    </location>
</feature>
<feature type="region of interest" description="Disordered" evidence="1">
    <location>
        <begin position="153"/>
        <end position="206"/>
    </location>
</feature>
<evidence type="ECO:0000313" key="3">
    <source>
        <dbReference type="EMBL" id="KAJ7336134.1"/>
    </source>
</evidence>
<keyword evidence="2" id="KW-0472">Membrane</keyword>
<feature type="compositionally biased region" description="Low complexity" evidence="1">
    <location>
        <begin position="191"/>
        <end position="204"/>
    </location>
</feature>
<feature type="region of interest" description="Disordered" evidence="1">
    <location>
        <begin position="64"/>
        <end position="141"/>
    </location>
</feature>
<evidence type="ECO:0000256" key="2">
    <source>
        <dbReference type="SAM" id="Phobius"/>
    </source>
</evidence>
<feature type="compositionally biased region" description="Polar residues" evidence="1">
    <location>
        <begin position="165"/>
        <end position="177"/>
    </location>
</feature>
<evidence type="ECO:0000256" key="1">
    <source>
        <dbReference type="SAM" id="MobiDB-lite"/>
    </source>
</evidence>
<comment type="caution">
    <text evidence="3">The sequence shown here is derived from an EMBL/GenBank/DDBJ whole genome shotgun (WGS) entry which is preliminary data.</text>
</comment>
<sequence length="339" mass="36887">GCTGAHRLSPKFCPRTWELVEHGLVRFDPDGRLVSHDGSALPMTRNSGGVAAHLFAFSDRYHRRSSRDIPQPPSPSVVHRVDTPVRDVPSNSNPPQSPIAVRRPQSPGLPPIPFTSIPFDDSHSPSRSNLNPPHRPCSLRLRKAPVVASVRIHPSSPDEVPEPHTSPSSHAEQSSTGLHPPPYPKSDPPHSHSSNSFPIPSSVHSSHHDSAPGLSYFGLDPEQLVTISFADLLVISPHMRDKVAAFIRHLDSISASKPVHDLSPLPVAPLHVPHSFKSARKLFAASISLSSLILVFITWALSSYISSSSKHLGYSGYIADTTSFLLSHVTHLLMDCILF</sequence>